<dbReference type="InterPro" id="IPR036415">
    <property type="entry name" value="Lamin_tail_dom_sf"/>
</dbReference>
<dbReference type="AlphaFoldDB" id="A0A223V4T4"/>
<organism evidence="2 3">
    <name type="scientific">Maribacter cobaltidurans</name>
    <dbReference type="NCBI Taxonomy" id="1178778"/>
    <lineage>
        <taxon>Bacteria</taxon>
        <taxon>Pseudomonadati</taxon>
        <taxon>Bacteroidota</taxon>
        <taxon>Flavobacteriia</taxon>
        <taxon>Flavobacteriales</taxon>
        <taxon>Flavobacteriaceae</taxon>
        <taxon>Maribacter</taxon>
    </lineage>
</organism>
<proteinExistence type="predicted"/>
<dbReference type="PROSITE" id="PS51841">
    <property type="entry name" value="LTD"/>
    <property type="match status" value="1"/>
</dbReference>
<sequence>MDVSIYTYRRFLSKFRLLLLVLICFACVRSNDFDNLKPSCESNLIANISYGKLREYYQGETVQIQEDWVIEGYINSSDKENNFFSVLYFQNSPDNPTDGFQLEIDMRDSYLFFEVGNKVLIRLKGLYLGSSRGQYKLGGVFSSFGNNSVGRLPYNSIFERVFVACEASSVLEPTLSTIPDLDDTMTGTLVRLENIEFSSEELNRTFAEKEEETERILVDCDDNELVMLNSGYSSFQARVVPEGSGSITGVLTKEGSEFKLIIRNMDDVEFDQERCEDVVDEFTSNSIFFSELADPDNNAGARFVEIYNAAPEPLSLKGWQIHRYTNESQTVSSSTDLSGYTINGQSTLILSPNPDVFEQVFGFLPDVDAATNSPADSNGDDNLVLVDPFGTVMDTFGIPGEDGSGTNHEFEDGRAQRRQDVIEGSSVYQFSQWEIYNDTGDSGTLNQPQLAPNDFTPGIR</sequence>
<gene>
    <name evidence="2" type="ORF">CJ263_09480</name>
</gene>
<evidence type="ECO:0000256" key="1">
    <source>
        <dbReference type="SAM" id="MobiDB-lite"/>
    </source>
</evidence>
<dbReference type="OrthoDB" id="1492759at2"/>
<feature type="compositionally biased region" description="Polar residues" evidence="1">
    <location>
        <begin position="439"/>
        <end position="450"/>
    </location>
</feature>
<feature type="region of interest" description="Disordered" evidence="1">
    <location>
        <begin position="439"/>
        <end position="460"/>
    </location>
</feature>
<evidence type="ECO:0000313" key="2">
    <source>
        <dbReference type="EMBL" id="ASV30425.1"/>
    </source>
</evidence>
<accession>A0A223V4T4</accession>
<dbReference type="SUPFAM" id="SSF74853">
    <property type="entry name" value="Lamin A/C globular tail domain"/>
    <property type="match status" value="1"/>
</dbReference>
<name>A0A223V4T4_9FLAO</name>
<dbReference type="KEGG" id="marb:CJ263_09480"/>
<dbReference type="Pfam" id="PF00932">
    <property type="entry name" value="LTD"/>
    <property type="match status" value="1"/>
</dbReference>
<dbReference type="EMBL" id="CP022957">
    <property type="protein sequence ID" value="ASV30425.1"/>
    <property type="molecule type" value="Genomic_DNA"/>
</dbReference>
<keyword evidence="3" id="KW-1185">Reference proteome</keyword>
<protein>
    <submittedName>
        <fullName evidence="2">Nuclease</fullName>
    </submittedName>
</protein>
<dbReference type="Pfam" id="PF18942">
    <property type="entry name" value="DUF5689"/>
    <property type="match status" value="1"/>
</dbReference>
<dbReference type="InterPro" id="IPR043744">
    <property type="entry name" value="DUF5689"/>
</dbReference>
<evidence type="ECO:0000313" key="3">
    <source>
        <dbReference type="Proteomes" id="UP000215244"/>
    </source>
</evidence>
<reference evidence="2 3" key="1">
    <citation type="submission" date="2017-08" db="EMBL/GenBank/DDBJ databases">
        <title>The complete genome sequence of Maribacter sp. B1, isolated from deep-sea sediment.</title>
        <authorList>
            <person name="Wu Y.-H."/>
            <person name="Cheng H."/>
            <person name="Xu X.-W."/>
        </authorList>
    </citation>
    <scope>NUCLEOTIDE SEQUENCE [LARGE SCALE GENOMIC DNA]</scope>
    <source>
        <strain evidence="2 3">B1</strain>
    </source>
</reference>
<dbReference type="InterPro" id="IPR001322">
    <property type="entry name" value="Lamin_tail_dom"/>
</dbReference>
<dbReference type="Proteomes" id="UP000215244">
    <property type="component" value="Chromosome"/>
</dbReference>